<gene>
    <name evidence="2" type="ORF">CAMP_LOCUS19295</name>
</gene>
<feature type="domain" description="F-box" evidence="1">
    <location>
        <begin position="98"/>
        <end position="122"/>
    </location>
</feature>
<evidence type="ECO:0000313" key="2">
    <source>
        <dbReference type="EMBL" id="CAI5456658.1"/>
    </source>
</evidence>
<keyword evidence="3" id="KW-1185">Reference proteome</keyword>
<feature type="domain" description="F-box" evidence="1">
    <location>
        <begin position="16"/>
        <end position="47"/>
    </location>
</feature>
<dbReference type="InterPro" id="IPR001810">
    <property type="entry name" value="F-box_dom"/>
</dbReference>
<accession>A0A9P1ND42</accession>
<organism evidence="2 3">
    <name type="scientific">Caenorhabditis angaria</name>
    <dbReference type="NCBI Taxonomy" id="860376"/>
    <lineage>
        <taxon>Eukaryota</taxon>
        <taxon>Metazoa</taxon>
        <taxon>Ecdysozoa</taxon>
        <taxon>Nematoda</taxon>
        <taxon>Chromadorea</taxon>
        <taxon>Rhabditida</taxon>
        <taxon>Rhabditina</taxon>
        <taxon>Rhabditomorpha</taxon>
        <taxon>Rhabditoidea</taxon>
        <taxon>Rhabditidae</taxon>
        <taxon>Peloderinae</taxon>
        <taxon>Caenorhabditis</taxon>
    </lineage>
</organism>
<reference evidence="2" key="1">
    <citation type="submission" date="2022-11" db="EMBL/GenBank/DDBJ databases">
        <authorList>
            <person name="Kikuchi T."/>
        </authorList>
    </citation>
    <scope>NUCLEOTIDE SEQUENCE</scope>
    <source>
        <strain evidence="2">PS1010</strain>
    </source>
</reference>
<dbReference type="EMBL" id="CANHGI010000006">
    <property type="protein sequence ID" value="CAI5456658.1"/>
    <property type="molecule type" value="Genomic_DNA"/>
</dbReference>
<dbReference type="AlphaFoldDB" id="A0A9P1ND42"/>
<proteinExistence type="predicted"/>
<evidence type="ECO:0000313" key="3">
    <source>
        <dbReference type="Proteomes" id="UP001152747"/>
    </source>
</evidence>
<dbReference type="CDD" id="cd09917">
    <property type="entry name" value="F-box_SF"/>
    <property type="match status" value="1"/>
</dbReference>
<evidence type="ECO:0000259" key="1">
    <source>
        <dbReference type="Pfam" id="PF00646"/>
    </source>
</evidence>
<sequence length="148" mass="17543">MDDEASSSTSQFGFFDRFPEILISKIFDYLDDSDAYNFSETCHKIKKQFLAIQKSKKTMISYGTWRLEVENQNQIQNANPNPNYNHFQFLDYCQTFWLVEVFSNLDPQDAQNFAMTCRNIRTHHIRFQRENPIFMTIDGENLGIPIFE</sequence>
<protein>
    <recommendedName>
        <fullName evidence="1">F-box domain-containing protein</fullName>
    </recommendedName>
</protein>
<dbReference type="SUPFAM" id="SSF81383">
    <property type="entry name" value="F-box domain"/>
    <property type="match status" value="1"/>
</dbReference>
<dbReference type="Pfam" id="PF00646">
    <property type="entry name" value="F-box"/>
    <property type="match status" value="2"/>
</dbReference>
<dbReference type="Proteomes" id="UP001152747">
    <property type="component" value="Unassembled WGS sequence"/>
</dbReference>
<dbReference type="InterPro" id="IPR036047">
    <property type="entry name" value="F-box-like_dom_sf"/>
</dbReference>
<comment type="caution">
    <text evidence="2">The sequence shown here is derived from an EMBL/GenBank/DDBJ whole genome shotgun (WGS) entry which is preliminary data.</text>
</comment>
<name>A0A9P1ND42_9PELO</name>